<feature type="region of interest" description="Disordered" evidence="1">
    <location>
        <begin position="1"/>
        <end position="24"/>
    </location>
</feature>
<gene>
    <name evidence="2" type="ORF">AVDCRST_MAG90-3322</name>
</gene>
<proteinExistence type="predicted"/>
<evidence type="ECO:0000313" key="2">
    <source>
        <dbReference type="EMBL" id="CAA9365283.1"/>
    </source>
</evidence>
<protein>
    <submittedName>
        <fullName evidence="2">Uncharacterized protein</fullName>
    </submittedName>
</protein>
<sequence length="24" mass="2493">TLTAWAPPRFASRASPRPLAPATG</sequence>
<dbReference type="AlphaFoldDB" id="A0A6J4MV06"/>
<feature type="non-terminal residue" evidence="2">
    <location>
        <position position="24"/>
    </location>
</feature>
<evidence type="ECO:0000256" key="1">
    <source>
        <dbReference type="SAM" id="MobiDB-lite"/>
    </source>
</evidence>
<feature type="non-terminal residue" evidence="2">
    <location>
        <position position="1"/>
    </location>
</feature>
<organism evidence="2">
    <name type="scientific">uncultured Microvirga sp</name>
    <dbReference type="NCBI Taxonomy" id="412392"/>
    <lineage>
        <taxon>Bacteria</taxon>
        <taxon>Pseudomonadati</taxon>
        <taxon>Pseudomonadota</taxon>
        <taxon>Alphaproteobacteria</taxon>
        <taxon>Hyphomicrobiales</taxon>
        <taxon>Methylobacteriaceae</taxon>
        <taxon>Microvirga</taxon>
        <taxon>environmental samples</taxon>
    </lineage>
</organism>
<reference evidence="2" key="1">
    <citation type="submission" date="2020-02" db="EMBL/GenBank/DDBJ databases">
        <authorList>
            <person name="Meier V. D."/>
        </authorList>
    </citation>
    <scope>NUCLEOTIDE SEQUENCE</scope>
    <source>
        <strain evidence="2">AVDCRST_MAG90</strain>
    </source>
</reference>
<dbReference type="EMBL" id="CADCUC010000709">
    <property type="protein sequence ID" value="CAA9365283.1"/>
    <property type="molecule type" value="Genomic_DNA"/>
</dbReference>
<accession>A0A6J4MV06</accession>
<name>A0A6J4MV06_9HYPH</name>